<keyword evidence="7" id="KW-0812">Transmembrane</keyword>
<feature type="domain" description="Histidine kinase" evidence="8">
    <location>
        <begin position="210"/>
        <end position="427"/>
    </location>
</feature>
<dbReference type="SUPFAM" id="SSF47384">
    <property type="entry name" value="Homodimeric domain of signal transducing histidine kinase"/>
    <property type="match status" value="1"/>
</dbReference>
<dbReference type="EMBL" id="QBMC01000240">
    <property type="protein sequence ID" value="PZO09745.1"/>
    <property type="molecule type" value="Genomic_DNA"/>
</dbReference>
<feature type="transmembrane region" description="Helical" evidence="7">
    <location>
        <begin position="12"/>
        <end position="31"/>
    </location>
</feature>
<keyword evidence="5 9" id="KW-0418">Kinase</keyword>
<dbReference type="InterPro" id="IPR005467">
    <property type="entry name" value="His_kinase_dom"/>
</dbReference>
<reference evidence="10" key="1">
    <citation type="submission" date="2018-04" db="EMBL/GenBank/DDBJ databases">
        <authorList>
            <person name="Cornet L."/>
        </authorList>
    </citation>
    <scope>NUCLEOTIDE SEQUENCE [LARGE SCALE GENOMIC DNA]</scope>
</reference>
<evidence type="ECO:0000256" key="4">
    <source>
        <dbReference type="ARBA" id="ARBA00022679"/>
    </source>
</evidence>
<dbReference type="InterPro" id="IPR004358">
    <property type="entry name" value="Sig_transdc_His_kin-like_C"/>
</dbReference>
<dbReference type="Proteomes" id="UP000249354">
    <property type="component" value="Unassembled WGS sequence"/>
</dbReference>
<dbReference type="PROSITE" id="PS50109">
    <property type="entry name" value="HIS_KIN"/>
    <property type="match status" value="1"/>
</dbReference>
<evidence type="ECO:0000256" key="7">
    <source>
        <dbReference type="SAM" id="Phobius"/>
    </source>
</evidence>
<dbReference type="InterPro" id="IPR036097">
    <property type="entry name" value="HisK_dim/P_sf"/>
</dbReference>
<evidence type="ECO:0000259" key="8">
    <source>
        <dbReference type="PROSITE" id="PS50109"/>
    </source>
</evidence>
<dbReference type="InterPro" id="IPR003594">
    <property type="entry name" value="HATPase_dom"/>
</dbReference>
<dbReference type="PRINTS" id="PR00344">
    <property type="entry name" value="BCTRLSENSOR"/>
</dbReference>
<keyword evidence="4" id="KW-0808">Transferase</keyword>
<evidence type="ECO:0000313" key="9">
    <source>
        <dbReference type="EMBL" id="PZO09745.1"/>
    </source>
</evidence>
<dbReference type="FunFam" id="3.30.565.10:FF:000006">
    <property type="entry name" value="Sensor histidine kinase WalK"/>
    <property type="match status" value="1"/>
</dbReference>
<evidence type="ECO:0000256" key="6">
    <source>
        <dbReference type="ARBA" id="ARBA00023012"/>
    </source>
</evidence>
<feature type="transmembrane region" description="Helical" evidence="7">
    <location>
        <begin position="169"/>
        <end position="189"/>
    </location>
</feature>
<accession>A0A2W4VJI7</accession>
<reference evidence="9 10" key="2">
    <citation type="submission" date="2018-06" db="EMBL/GenBank/DDBJ databases">
        <title>Metagenomic assembly of (sub)arctic Cyanobacteria and their associated microbiome from non-axenic cultures.</title>
        <authorList>
            <person name="Baurain D."/>
        </authorList>
    </citation>
    <scope>NUCLEOTIDE SEQUENCE [LARGE SCALE GENOMIC DNA]</scope>
    <source>
        <strain evidence="9">ULC129bin1</strain>
    </source>
</reference>
<protein>
    <recommendedName>
        <fullName evidence="2">histidine kinase</fullName>
        <ecNumber evidence="2">2.7.13.3</ecNumber>
    </recommendedName>
</protein>
<evidence type="ECO:0000256" key="1">
    <source>
        <dbReference type="ARBA" id="ARBA00000085"/>
    </source>
</evidence>
<dbReference type="PANTHER" id="PTHR43547">
    <property type="entry name" value="TWO-COMPONENT HISTIDINE KINASE"/>
    <property type="match status" value="1"/>
</dbReference>
<evidence type="ECO:0000256" key="5">
    <source>
        <dbReference type="ARBA" id="ARBA00022777"/>
    </source>
</evidence>
<comment type="caution">
    <text evidence="9">The sequence shown here is derived from an EMBL/GenBank/DDBJ whole genome shotgun (WGS) entry which is preliminary data.</text>
</comment>
<proteinExistence type="predicted"/>
<keyword evidence="6" id="KW-0902">Two-component regulatory system</keyword>
<dbReference type="SMART" id="SM00388">
    <property type="entry name" value="HisKA"/>
    <property type="match status" value="1"/>
</dbReference>
<dbReference type="Gene3D" id="3.30.565.10">
    <property type="entry name" value="Histidine kinase-like ATPase, C-terminal domain"/>
    <property type="match status" value="1"/>
</dbReference>
<keyword evidence="3" id="KW-0597">Phosphoprotein</keyword>
<dbReference type="InterPro" id="IPR036890">
    <property type="entry name" value="HATPase_C_sf"/>
</dbReference>
<sequence>MFNRSRRNLALWFTLSMGSILILFAGATYYLRAEDRMEATDRLLCKKTRLIAASLQYDLSADGPQVELENVPFLGNASRPLVSEILYVRWYDSRRQLQHFFGSPPPETIDISPGFRTIKPDRSYGQSQAAGEWLRQLTFPVYEENELIGYLQIAIPLTRLQADLQQFRLALMLSVLVALVLIGFTGWYLGGMAMQPIRQAYTQLQRFTADASHELRSPLSASLTNAQVALMMASECPQIRPSLENIIDSTQSMKHLVNNLLLLARHQGQLAPELLKPIDLSTFLEQLAVDYSVQAKTQNIKFIVHIPERPVEIWGDLDLLKQAVENLLNNACKYTPAGGTVWLRLERHSSWVVVQVVDTGVGIPAADLPYVFDRFYRVDAERTSDRDGFGLGLSLAQQVVQAHGGQLQATSIEQKGSTFQIELPMRDRPRV</sequence>
<dbReference type="EC" id="2.7.13.3" evidence="2"/>
<name>A0A2W4VJI7_9CYAN</name>
<dbReference type="SMART" id="SM00387">
    <property type="entry name" value="HATPase_c"/>
    <property type="match status" value="1"/>
</dbReference>
<organism evidence="9 10">
    <name type="scientific">Leptolyngbya foveolarum</name>
    <dbReference type="NCBI Taxonomy" id="47253"/>
    <lineage>
        <taxon>Bacteria</taxon>
        <taxon>Bacillati</taxon>
        <taxon>Cyanobacteriota</taxon>
        <taxon>Cyanophyceae</taxon>
        <taxon>Leptolyngbyales</taxon>
        <taxon>Leptolyngbyaceae</taxon>
        <taxon>Leptolyngbya group</taxon>
        <taxon>Leptolyngbya</taxon>
    </lineage>
</organism>
<keyword evidence="7" id="KW-1133">Transmembrane helix</keyword>
<dbReference type="PANTHER" id="PTHR43547:SF2">
    <property type="entry name" value="HYBRID SIGNAL TRANSDUCTION HISTIDINE KINASE C"/>
    <property type="match status" value="1"/>
</dbReference>
<dbReference type="Gene3D" id="1.10.287.130">
    <property type="match status" value="1"/>
</dbReference>
<dbReference type="CDD" id="cd00075">
    <property type="entry name" value="HATPase"/>
    <property type="match status" value="1"/>
</dbReference>
<comment type="catalytic activity">
    <reaction evidence="1">
        <text>ATP + protein L-histidine = ADP + protein N-phospho-L-histidine.</text>
        <dbReference type="EC" id="2.7.13.3"/>
    </reaction>
</comment>
<dbReference type="GO" id="GO:0000155">
    <property type="term" value="F:phosphorelay sensor kinase activity"/>
    <property type="evidence" value="ECO:0007669"/>
    <property type="project" value="InterPro"/>
</dbReference>
<dbReference type="CDD" id="cd00082">
    <property type="entry name" value="HisKA"/>
    <property type="match status" value="1"/>
</dbReference>
<dbReference type="Pfam" id="PF02518">
    <property type="entry name" value="HATPase_c"/>
    <property type="match status" value="1"/>
</dbReference>
<evidence type="ECO:0000256" key="3">
    <source>
        <dbReference type="ARBA" id="ARBA00022553"/>
    </source>
</evidence>
<dbReference type="InterPro" id="IPR003661">
    <property type="entry name" value="HisK_dim/P_dom"/>
</dbReference>
<keyword evidence="7" id="KW-0472">Membrane</keyword>
<dbReference type="Pfam" id="PF00512">
    <property type="entry name" value="HisKA"/>
    <property type="match status" value="1"/>
</dbReference>
<evidence type="ECO:0000313" key="10">
    <source>
        <dbReference type="Proteomes" id="UP000249354"/>
    </source>
</evidence>
<gene>
    <name evidence="9" type="ORF">DCF25_21355</name>
</gene>
<evidence type="ECO:0000256" key="2">
    <source>
        <dbReference type="ARBA" id="ARBA00012438"/>
    </source>
</evidence>
<dbReference type="SUPFAM" id="SSF55874">
    <property type="entry name" value="ATPase domain of HSP90 chaperone/DNA topoisomerase II/histidine kinase"/>
    <property type="match status" value="1"/>
</dbReference>
<dbReference type="AlphaFoldDB" id="A0A2W4VJI7"/>